<comment type="caution">
    <text evidence="2">The sequence shown here is derived from an EMBL/GenBank/DDBJ whole genome shotgun (WGS) entry which is preliminary data.</text>
</comment>
<dbReference type="EMBL" id="JBHRYE010000022">
    <property type="protein sequence ID" value="MFC3672723.1"/>
    <property type="molecule type" value="Genomic_DNA"/>
</dbReference>
<organism evidence="2 3">
    <name type="scientific">Novosphingobium pokkalii</name>
    <dbReference type="NCBI Taxonomy" id="1770194"/>
    <lineage>
        <taxon>Bacteria</taxon>
        <taxon>Pseudomonadati</taxon>
        <taxon>Pseudomonadota</taxon>
        <taxon>Alphaproteobacteria</taxon>
        <taxon>Sphingomonadales</taxon>
        <taxon>Sphingomonadaceae</taxon>
        <taxon>Novosphingobium</taxon>
    </lineage>
</organism>
<protein>
    <submittedName>
        <fullName evidence="2">DUF1800 family protein</fullName>
    </submittedName>
</protein>
<feature type="compositionally biased region" description="Basic and acidic residues" evidence="1">
    <location>
        <begin position="89"/>
        <end position="100"/>
    </location>
</feature>
<feature type="region of interest" description="Disordered" evidence="1">
    <location>
        <begin position="78"/>
        <end position="100"/>
    </location>
</feature>
<proteinExistence type="predicted"/>
<dbReference type="RefSeq" id="WP_191323340.1">
    <property type="nucleotide sequence ID" value="NZ_BMZP01000004.1"/>
</dbReference>
<accession>A0ABV7V5P0</accession>
<dbReference type="Proteomes" id="UP001595683">
    <property type="component" value="Unassembled WGS sequence"/>
</dbReference>
<sequence length="479" mass="51773">MPPEHRPPEQSLSPAAIALNRFGLGARPDDAADPSFGDPHAWLASQFDRFDVTPPAWAALADARALLAGYQEQQRALRQARAQAAQPGKAERTPEQKAARRDLGEDIHALYRQAVQARAQSALETQAPFVERLVHFWANHFCVSVDNLPVTALAGAFERDAIRPHVLGKFEDMLLAVEHHPAMLLYLNQNQSIGPNSPAALRARAKPGGGGQRGLNENLAREIMELHTLGVRSGYSQADVTEFARALTGWTVGGINDDAPGDFAFHAPQHEPGARTIRGKTYDQPGVEQARAVLTDLARAPATATHVATKLARHFAGDVPPPALVDRLAEAFNHSRGDLPTVYRALVASPEPWVARPIKAKTPWEWTISSLRALGLAEIGTMQVATIEQQLGQPVWKPGSPAGWDDVAASWIAPDALLRRVEFAQRLAGPRAAQIDARQRAPQVLPAALSSATAQEIAHAESPASALALLLVSPDFLRR</sequence>
<gene>
    <name evidence="2" type="ORF">ACFOOT_14970</name>
</gene>
<keyword evidence="3" id="KW-1185">Reference proteome</keyword>
<dbReference type="Pfam" id="PF08811">
    <property type="entry name" value="DUF1800"/>
    <property type="match status" value="1"/>
</dbReference>
<dbReference type="InterPro" id="IPR014917">
    <property type="entry name" value="DUF1800"/>
</dbReference>
<reference evidence="3" key="1">
    <citation type="journal article" date="2019" name="Int. J. Syst. Evol. Microbiol.">
        <title>The Global Catalogue of Microorganisms (GCM) 10K type strain sequencing project: providing services to taxonomists for standard genome sequencing and annotation.</title>
        <authorList>
            <consortium name="The Broad Institute Genomics Platform"/>
            <consortium name="The Broad Institute Genome Sequencing Center for Infectious Disease"/>
            <person name="Wu L."/>
            <person name="Ma J."/>
        </authorList>
    </citation>
    <scope>NUCLEOTIDE SEQUENCE [LARGE SCALE GENOMIC DNA]</scope>
    <source>
        <strain evidence="3">KCTC 42224</strain>
    </source>
</reference>
<evidence type="ECO:0000256" key="1">
    <source>
        <dbReference type="SAM" id="MobiDB-lite"/>
    </source>
</evidence>
<evidence type="ECO:0000313" key="2">
    <source>
        <dbReference type="EMBL" id="MFC3672723.1"/>
    </source>
</evidence>
<evidence type="ECO:0000313" key="3">
    <source>
        <dbReference type="Proteomes" id="UP001595683"/>
    </source>
</evidence>
<name>A0ABV7V5P0_9SPHN</name>